<feature type="transmembrane region" description="Helical" evidence="8">
    <location>
        <begin position="382"/>
        <end position="402"/>
    </location>
</feature>
<accession>A0A3D9VC87</accession>
<dbReference type="InterPro" id="IPR035906">
    <property type="entry name" value="MetI-like_sf"/>
</dbReference>
<dbReference type="PROSITE" id="PS50928">
    <property type="entry name" value="ABC_TM1"/>
    <property type="match status" value="1"/>
</dbReference>
<evidence type="ECO:0000313" key="11">
    <source>
        <dbReference type="Proteomes" id="UP000256485"/>
    </source>
</evidence>
<dbReference type="CDD" id="cd06261">
    <property type="entry name" value="TM_PBP2"/>
    <property type="match status" value="1"/>
</dbReference>
<keyword evidence="2" id="KW-0813">Transport</keyword>
<feature type="transmembrane region" description="Helical" evidence="8">
    <location>
        <begin position="167"/>
        <end position="188"/>
    </location>
</feature>
<feature type="transmembrane region" description="Helical" evidence="8">
    <location>
        <begin position="414"/>
        <end position="435"/>
    </location>
</feature>
<dbReference type="PRINTS" id="PR00173">
    <property type="entry name" value="EDTRNSPORT"/>
</dbReference>
<dbReference type="InterPro" id="IPR000515">
    <property type="entry name" value="MetI-like"/>
</dbReference>
<evidence type="ECO:0000256" key="1">
    <source>
        <dbReference type="ARBA" id="ARBA00004429"/>
    </source>
</evidence>
<feature type="domain" description="ABC transmembrane type-1" evidence="9">
    <location>
        <begin position="382"/>
        <end position="577"/>
    </location>
</feature>
<evidence type="ECO:0000256" key="3">
    <source>
        <dbReference type="ARBA" id="ARBA00022475"/>
    </source>
</evidence>
<evidence type="ECO:0000256" key="6">
    <source>
        <dbReference type="ARBA" id="ARBA00022989"/>
    </source>
</evidence>
<keyword evidence="4" id="KW-0997">Cell inner membrane</keyword>
<dbReference type="EMBL" id="QTUC01000001">
    <property type="protein sequence ID" value="REF34911.1"/>
    <property type="molecule type" value="Genomic_DNA"/>
</dbReference>
<feature type="transmembrane region" description="Helical" evidence="8">
    <location>
        <begin position="120"/>
        <end position="140"/>
    </location>
</feature>
<evidence type="ECO:0000256" key="8">
    <source>
        <dbReference type="SAM" id="Phobius"/>
    </source>
</evidence>
<dbReference type="OrthoDB" id="3515028at2"/>
<evidence type="ECO:0000256" key="2">
    <source>
        <dbReference type="ARBA" id="ARBA00022448"/>
    </source>
</evidence>
<sequence>MAVESHRGLRLEVTSRPMSGRLVPGRPPRKIGRYLLGLPAATLVLLLVTPMLRTLVWAFREDGSWTLRHLVGVLADGATQRALLHTLAWVGIAAGLVVVSFLLALASLRFERWGTAFMGVLVLPFGISALTSGAAFRLLYDPTPERGTVSALAALVGESPVWLGPGLIWFVLVSAFAWTWLGFAVSLFRAGLRAIPEDVERVGQAHGASWFQLLRIRIRLVLPVGALILLTLVVAAARLFDLILIVTPGPMRQEVDTAAVHWWRLTVQSPEPGRPAALAVVLFCLLGCCALLLSHAIGRRRRMPRTPRPWWRERRSGHVRWWHVLLGVGVAAMWVFPVLVLVTTALQTPEDAGARGWWTVGQSGLSLASFRQIIDGGLLNSLWSTLVVALGATSLLVVIALLATPALSLRVPDWAGRLVVAVLTMLAVAPVQMYAIPLRDAFTSLGVVGSRLPLIVVHVAAGLPLAVLILRAALLSSHRLSSHRPALDDVLLGQTGPLTALRRLWDRAGAALVAVAVMEFVQVWNDFIVSLFISGPGSSPLTIVLWGEARQFATSAGTIAASAVLAALVPVVVLLLVWRRWMVPGLTGGLLR</sequence>
<evidence type="ECO:0000256" key="5">
    <source>
        <dbReference type="ARBA" id="ARBA00022692"/>
    </source>
</evidence>
<feature type="transmembrane region" description="Helical" evidence="8">
    <location>
        <begin position="455"/>
        <end position="474"/>
    </location>
</feature>
<feature type="transmembrane region" description="Helical" evidence="8">
    <location>
        <begin position="220"/>
        <end position="240"/>
    </location>
</feature>
<protein>
    <submittedName>
        <fullName evidence="10">Alpha-glucoside transport system permease protein</fullName>
    </submittedName>
</protein>
<feature type="transmembrane region" description="Helical" evidence="8">
    <location>
        <begin position="34"/>
        <end position="59"/>
    </location>
</feature>
<keyword evidence="5 8" id="KW-0812">Transmembrane</keyword>
<keyword evidence="6 8" id="KW-1133">Transmembrane helix</keyword>
<feature type="transmembrane region" description="Helical" evidence="8">
    <location>
        <begin position="276"/>
        <end position="298"/>
    </location>
</feature>
<proteinExistence type="predicted"/>
<reference evidence="10 11" key="1">
    <citation type="submission" date="2018-08" db="EMBL/GenBank/DDBJ databases">
        <title>Sequencing the genomes of 1000 actinobacteria strains.</title>
        <authorList>
            <person name="Klenk H.-P."/>
        </authorList>
    </citation>
    <scope>NUCLEOTIDE SEQUENCE [LARGE SCALE GENOMIC DNA]</scope>
    <source>
        <strain evidence="10 11">DSM 22891</strain>
    </source>
</reference>
<comment type="caution">
    <text evidence="10">The sequence shown here is derived from an EMBL/GenBank/DDBJ whole genome shotgun (WGS) entry which is preliminary data.</text>
</comment>
<dbReference type="Gene3D" id="1.10.3720.10">
    <property type="entry name" value="MetI-like"/>
    <property type="match status" value="3"/>
</dbReference>
<dbReference type="RefSeq" id="WP_115848790.1">
    <property type="nucleotide sequence ID" value="NZ_QTUC01000001.1"/>
</dbReference>
<evidence type="ECO:0000256" key="7">
    <source>
        <dbReference type="ARBA" id="ARBA00023136"/>
    </source>
</evidence>
<feature type="transmembrane region" description="Helical" evidence="8">
    <location>
        <begin position="319"/>
        <end position="342"/>
    </location>
</feature>
<comment type="subcellular location">
    <subcellularLocation>
        <location evidence="1">Cell inner membrane</location>
        <topology evidence="1">Multi-pass membrane protein</topology>
    </subcellularLocation>
</comment>
<evidence type="ECO:0000259" key="9">
    <source>
        <dbReference type="PROSITE" id="PS50928"/>
    </source>
</evidence>
<name>A0A3D9VC87_THECX</name>
<keyword evidence="11" id="KW-1185">Reference proteome</keyword>
<dbReference type="PANTHER" id="PTHR43357">
    <property type="entry name" value="INNER MEMBRANE ABC TRANSPORTER PERMEASE PROTEIN YDCV"/>
    <property type="match status" value="1"/>
</dbReference>
<dbReference type="AlphaFoldDB" id="A0A3D9VC87"/>
<keyword evidence="7 8" id="KW-0472">Membrane</keyword>
<gene>
    <name evidence="10" type="ORF">DFJ64_0277</name>
</gene>
<dbReference type="Proteomes" id="UP000256485">
    <property type="component" value="Unassembled WGS sequence"/>
</dbReference>
<dbReference type="GO" id="GO:0005886">
    <property type="term" value="C:plasma membrane"/>
    <property type="evidence" value="ECO:0007669"/>
    <property type="project" value="UniProtKB-SubCell"/>
</dbReference>
<keyword evidence="3" id="KW-1003">Cell membrane</keyword>
<evidence type="ECO:0000313" key="10">
    <source>
        <dbReference type="EMBL" id="REF34911.1"/>
    </source>
</evidence>
<organism evidence="10 11">
    <name type="scientific">Thermasporomyces composti</name>
    <dbReference type="NCBI Taxonomy" id="696763"/>
    <lineage>
        <taxon>Bacteria</taxon>
        <taxon>Bacillati</taxon>
        <taxon>Actinomycetota</taxon>
        <taxon>Actinomycetes</taxon>
        <taxon>Propionibacteriales</taxon>
        <taxon>Nocardioidaceae</taxon>
        <taxon>Thermasporomyces</taxon>
    </lineage>
</organism>
<feature type="transmembrane region" description="Helical" evidence="8">
    <location>
        <begin position="553"/>
        <end position="578"/>
    </location>
</feature>
<dbReference type="PANTHER" id="PTHR43357:SF4">
    <property type="entry name" value="INNER MEMBRANE ABC TRANSPORTER PERMEASE PROTEIN YDCV"/>
    <property type="match status" value="1"/>
</dbReference>
<dbReference type="GO" id="GO:0055085">
    <property type="term" value="P:transmembrane transport"/>
    <property type="evidence" value="ECO:0007669"/>
    <property type="project" value="InterPro"/>
</dbReference>
<dbReference type="SUPFAM" id="SSF161098">
    <property type="entry name" value="MetI-like"/>
    <property type="match status" value="2"/>
</dbReference>
<feature type="transmembrane region" description="Helical" evidence="8">
    <location>
        <begin position="87"/>
        <end position="108"/>
    </location>
</feature>
<evidence type="ECO:0000256" key="4">
    <source>
        <dbReference type="ARBA" id="ARBA00022519"/>
    </source>
</evidence>